<dbReference type="EMBL" id="CADCVO010000477">
    <property type="protein sequence ID" value="CAA9513851.1"/>
    <property type="molecule type" value="Genomic_DNA"/>
</dbReference>
<dbReference type="InterPro" id="IPR025329">
    <property type="entry name" value="DUF4235"/>
</dbReference>
<dbReference type="Pfam" id="PF14019">
    <property type="entry name" value="DUF4235"/>
    <property type="match status" value="1"/>
</dbReference>
<evidence type="ECO:0000313" key="1">
    <source>
        <dbReference type="EMBL" id="CAA9513851.1"/>
    </source>
</evidence>
<evidence type="ECO:0008006" key="2">
    <source>
        <dbReference type="Google" id="ProtNLM"/>
    </source>
</evidence>
<proteinExistence type="predicted"/>
<accession>A0A6J4T5N4</accession>
<dbReference type="AlphaFoldDB" id="A0A6J4T5N4"/>
<gene>
    <name evidence="1" type="ORF">AVDCRST_MAG13-2953</name>
</gene>
<sequence length="98" mass="10624">MKLIYKPFGIVVGLLSGLVAKKIFGVIWGIFDQEEPPKPTTLETTWPRVLGAAAVQGATFRVTRAVVDRYGAKGFAALTGAWPGERRPDPSQASKLVR</sequence>
<name>A0A6J4T5N4_9ACTN</name>
<protein>
    <recommendedName>
        <fullName evidence="2">DUF4235 domain-containing protein</fullName>
    </recommendedName>
</protein>
<reference evidence="1" key="1">
    <citation type="submission" date="2020-02" db="EMBL/GenBank/DDBJ databases">
        <authorList>
            <person name="Meier V. D."/>
        </authorList>
    </citation>
    <scope>NUCLEOTIDE SEQUENCE</scope>
    <source>
        <strain evidence="1">AVDCRST_MAG13</strain>
    </source>
</reference>
<organism evidence="1">
    <name type="scientific">uncultured Solirubrobacteraceae bacterium</name>
    <dbReference type="NCBI Taxonomy" id="1162706"/>
    <lineage>
        <taxon>Bacteria</taxon>
        <taxon>Bacillati</taxon>
        <taxon>Actinomycetota</taxon>
        <taxon>Thermoleophilia</taxon>
        <taxon>Solirubrobacterales</taxon>
        <taxon>Solirubrobacteraceae</taxon>
        <taxon>environmental samples</taxon>
    </lineage>
</organism>